<dbReference type="OrthoDB" id="10393303at2759"/>
<name>A0A8S3S6B9_MYTED</name>
<accession>A0A8S3S6B9</accession>
<dbReference type="Proteomes" id="UP000683360">
    <property type="component" value="Unassembled WGS sequence"/>
</dbReference>
<comment type="caution">
    <text evidence="1">The sequence shown here is derived from an EMBL/GenBank/DDBJ whole genome shotgun (WGS) entry which is preliminary data.</text>
</comment>
<evidence type="ECO:0000313" key="1">
    <source>
        <dbReference type="EMBL" id="CAG2214651.1"/>
    </source>
</evidence>
<evidence type="ECO:0000313" key="2">
    <source>
        <dbReference type="Proteomes" id="UP000683360"/>
    </source>
</evidence>
<gene>
    <name evidence="1" type="ORF">MEDL_28476</name>
</gene>
<protein>
    <submittedName>
        <fullName evidence="1">Uncharacterized protein</fullName>
    </submittedName>
</protein>
<dbReference type="EMBL" id="CAJPWZ010001418">
    <property type="protein sequence ID" value="CAG2214651.1"/>
    <property type="molecule type" value="Genomic_DNA"/>
</dbReference>
<reference evidence="1" key="1">
    <citation type="submission" date="2021-03" db="EMBL/GenBank/DDBJ databases">
        <authorList>
            <person name="Bekaert M."/>
        </authorList>
    </citation>
    <scope>NUCLEOTIDE SEQUENCE</scope>
</reference>
<sequence length="196" mass="22495">MHAFENCFQPKPHAIETNNVYDVTNWIKVWLECNGSEKNILKAIPNTCPFFMPMNDDQIDVDRLKSDINKVNKQNGCAKDGWWTSFFTDIESMYFTTSTCKGGTDGDCKAVKLYPSELHGRDCENKGTDCYLLLKQGASETVIVKFVGQYHLTADKMINIIRYNHSEEPILNLLEERAKNCIEHSTLQLKNHRSVH</sequence>
<organism evidence="1 2">
    <name type="scientific">Mytilus edulis</name>
    <name type="common">Blue mussel</name>
    <dbReference type="NCBI Taxonomy" id="6550"/>
    <lineage>
        <taxon>Eukaryota</taxon>
        <taxon>Metazoa</taxon>
        <taxon>Spiralia</taxon>
        <taxon>Lophotrochozoa</taxon>
        <taxon>Mollusca</taxon>
        <taxon>Bivalvia</taxon>
        <taxon>Autobranchia</taxon>
        <taxon>Pteriomorphia</taxon>
        <taxon>Mytilida</taxon>
        <taxon>Mytiloidea</taxon>
        <taxon>Mytilidae</taxon>
        <taxon>Mytilinae</taxon>
        <taxon>Mytilus</taxon>
    </lineage>
</organism>
<proteinExistence type="predicted"/>
<keyword evidence="2" id="KW-1185">Reference proteome</keyword>
<dbReference type="AlphaFoldDB" id="A0A8S3S6B9"/>